<reference evidence="1 2" key="1">
    <citation type="submission" date="2014-07" db="EMBL/GenBank/DDBJ databases">
        <title>Draft genome sequence of Thalassospira profundimaris PR54-5.</title>
        <authorList>
            <person name="Lai Q."/>
            <person name="Shao Z."/>
        </authorList>
    </citation>
    <scope>NUCLEOTIDE SEQUENCE [LARGE SCALE GENOMIC DNA]</scope>
    <source>
        <strain evidence="1 2">PR54-5</strain>
    </source>
</reference>
<name>A0A367WXB1_9PROT</name>
<dbReference type="EMBL" id="JPWI01000008">
    <property type="protein sequence ID" value="RCK45072.1"/>
    <property type="molecule type" value="Genomic_DNA"/>
</dbReference>
<evidence type="ECO:0000313" key="1">
    <source>
        <dbReference type="EMBL" id="RCK45072.1"/>
    </source>
</evidence>
<protein>
    <submittedName>
        <fullName evidence="1">Uncharacterized protein</fullName>
    </submittedName>
</protein>
<organism evidence="1 2">
    <name type="scientific">Thalassospira profundimaris</name>
    <dbReference type="NCBI Taxonomy" id="502049"/>
    <lineage>
        <taxon>Bacteria</taxon>
        <taxon>Pseudomonadati</taxon>
        <taxon>Pseudomonadota</taxon>
        <taxon>Alphaproteobacteria</taxon>
        <taxon>Rhodospirillales</taxon>
        <taxon>Thalassospiraceae</taxon>
        <taxon>Thalassospira</taxon>
    </lineage>
</organism>
<proteinExistence type="predicted"/>
<sequence length="63" mass="7262">MGQYEDWWYLIEDTEGLHVLHKWNHVRVNGLSVTEGDEKFGIDEFLAGNFSVPAQAKLKELIS</sequence>
<comment type="caution">
    <text evidence="1">The sequence shown here is derived from an EMBL/GenBank/DDBJ whole genome shotgun (WGS) entry which is preliminary data.</text>
</comment>
<accession>A0A367WXB1</accession>
<gene>
    <name evidence="1" type="ORF">TH30_13790</name>
</gene>
<evidence type="ECO:0000313" key="2">
    <source>
        <dbReference type="Proteomes" id="UP000252255"/>
    </source>
</evidence>
<dbReference type="AlphaFoldDB" id="A0A367WXB1"/>
<dbReference type="Proteomes" id="UP000252255">
    <property type="component" value="Unassembled WGS sequence"/>
</dbReference>